<evidence type="ECO:0000256" key="2">
    <source>
        <dbReference type="ARBA" id="ARBA00023080"/>
    </source>
</evidence>
<evidence type="ECO:0000256" key="1">
    <source>
        <dbReference type="ARBA" id="ARBA00022801"/>
    </source>
</evidence>
<dbReference type="SUPFAM" id="SSF51283">
    <property type="entry name" value="dUTPase-like"/>
    <property type="match status" value="1"/>
</dbReference>
<gene>
    <name evidence="3" type="ORF">FB567DRAFT_450671</name>
</gene>
<dbReference type="CDD" id="cd07557">
    <property type="entry name" value="trimeric_dUTPase"/>
    <property type="match status" value="1"/>
</dbReference>
<dbReference type="GO" id="GO:0006229">
    <property type="term" value="P:dUTP biosynthetic process"/>
    <property type="evidence" value="ECO:0007669"/>
    <property type="project" value="InterPro"/>
</dbReference>
<accession>A0A8K0QZN7</accession>
<reference evidence="3" key="1">
    <citation type="journal article" date="2021" name="Nat. Commun.">
        <title>Genetic determinants of endophytism in the Arabidopsis root mycobiome.</title>
        <authorList>
            <person name="Mesny F."/>
            <person name="Miyauchi S."/>
            <person name="Thiergart T."/>
            <person name="Pickel B."/>
            <person name="Atanasova L."/>
            <person name="Karlsson M."/>
            <person name="Huettel B."/>
            <person name="Barry K.W."/>
            <person name="Haridas S."/>
            <person name="Chen C."/>
            <person name="Bauer D."/>
            <person name="Andreopoulos W."/>
            <person name="Pangilinan J."/>
            <person name="LaButti K."/>
            <person name="Riley R."/>
            <person name="Lipzen A."/>
            <person name="Clum A."/>
            <person name="Drula E."/>
            <person name="Henrissat B."/>
            <person name="Kohler A."/>
            <person name="Grigoriev I.V."/>
            <person name="Martin F.M."/>
            <person name="Hacquard S."/>
        </authorList>
    </citation>
    <scope>NUCLEOTIDE SEQUENCE</scope>
    <source>
        <strain evidence="3">MPI-SDFR-AT-0120</strain>
    </source>
</reference>
<dbReference type="InterPro" id="IPR036157">
    <property type="entry name" value="dUTPase-like_sf"/>
</dbReference>
<proteinExistence type="predicted"/>
<keyword evidence="1" id="KW-0378">Hydrolase</keyword>
<dbReference type="Gene3D" id="2.70.40.10">
    <property type="match status" value="1"/>
</dbReference>
<comment type="caution">
    <text evidence="3">The sequence shown here is derived from an EMBL/GenBank/DDBJ whole genome shotgun (WGS) entry which is preliminary data.</text>
</comment>
<evidence type="ECO:0000313" key="4">
    <source>
        <dbReference type="Proteomes" id="UP000813461"/>
    </source>
</evidence>
<evidence type="ECO:0000313" key="3">
    <source>
        <dbReference type="EMBL" id="KAH7078204.1"/>
    </source>
</evidence>
<dbReference type="InterPro" id="IPR033704">
    <property type="entry name" value="dUTPase_trimeric"/>
</dbReference>
<dbReference type="GO" id="GO:0008829">
    <property type="term" value="F:dCTP deaminase activity"/>
    <property type="evidence" value="ECO:0007669"/>
    <property type="project" value="InterPro"/>
</dbReference>
<dbReference type="Pfam" id="PF22769">
    <property type="entry name" value="DCD"/>
    <property type="match status" value="1"/>
</dbReference>
<dbReference type="AlphaFoldDB" id="A0A8K0QZN7"/>
<dbReference type="InterPro" id="IPR011962">
    <property type="entry name" value="dCTP_deaminase"/>
</dbReference>
<protein>
    <submittedName>
        <fullName evidence="3">dUTP diphosphatase Dut</fullName>
    </submittedName>
</protein>
<dbReference type="PANTHER" id="PTHR42680">
    <property type="entry name" value="DCTP DEAMINASE"/>
    <property type="match status" value="1"/>
</dbReference>
<sequence length="168" mass="18619">MIIPGRVALSRKVITQLLSAKHQTQPCGVDLTLKRILKWSSPGTIDFDNTQRKTAQTIEIPFETDPNPSEYLDLACGSYLVEFNELVDMPLDLMGQILVRSSLFRSGALIHAGVMDSGYKGPIGAMLQVVNSHGLRLFRDAKLAQMVFHQMTESVEGYSGVYQGRSFV</sequence>
<name>A0A8K0QZN7_9PLEO</name>
<organism evidence="3 4">
    <name type="scientific">Paraphoma chrysanthemicola</name>
    <dbReference type="NCBI Taxonomy" id="798071"/>
    <lineage>
        <taxon>Eukaryota</taxon>
        <taxon>Fungi</taxon>
        <taxon>Dikarya</taxon>
        <taxon>Ascomycota</taxon>
        <taxon>Pezizomycotina</taxon>
        <taxon>Dothideomycetes</taxon>
        <taxon>Pleosporomycetidae</taxon>
        <taxon>Pleosporales</taxon>
        <taxon>Pleosporineae</taxon>
        <taxon>Phaeosphaeriaceae</taxon>
        <taxon>Paraphoma</taxon>
    </lineage>
</organism>
<keyword evidence="4" id="KW-1185">Reference proteome</keyword>
<keyword evidence="2" id="KW-0546">Nucleotide metabolism</keyword>
<dbReference type="EMBL" id="JAGMVJ010000017">
    <property type="protein sequence ID" value="KAH7078204.1"/>
    <property type="molecule type" value="Genomic_DNA"/>
</dbReference>
<dbReference type="OrthoDB" id="2874071at2759"/>
<dbReference type="PANTHER" id="PTHR42680:SF3">
    <property type="entry name" value="DCTP DEAMINASE"/>
    <property type="match status" value="1"/>
</dbReference>
<dbReference type="NCBIfam" id="NF002598">
    <property type="entry name" value="PRK02253.1"/>
    <property type="match status" value="1"/>
</dbReference>
<dbReference type="Proteomes" id="UP000813461">
    <property type="component" value="Unassembled WGS sequence"/>
</dbReference>